<proteinExistence type="predicted"/>
<reference evidence="2 3" key="1">
    <citation type="submission" date="2015-09" db="EMBL/GenBank/DDBJ databases">
        <title>Sorangium comparison.</title>
        <authorList>
            <person name="Zaburannyi N."/>
            <person name="Bunk B."/>
            <person name="Overmann J."/>
            <person name="Mueller R."/>
        </authorList>
    </citation>
    <scope>NUCLEOTIDE SEQUENCE [LARGE SCALE GENOMIC DNA]</scope>
    <source>
        <strain evidence="2 3">So ce26</strain>
    </source>
</reference>
<sequence length="265" mass="28435">MEYSDVVLEGTPERATKLLMGIGAVAAIRTLMAGAGMTDDDILEGRALLLDVLAAPRKTAGAPADTDDARAQRAATGELDQWDEPNFARHGAALRRRFPDVHDYVFKDLAPSTGTAAVRGVATFLARLDALENGTDPDRAGTKQSDKKAVAFLATRGLDKAERKRLKGLVDVALGPTSPLPETTELPEAARRREALVKLRAWFDEWSTTARAVTKKRSYLIRLGLASRKAPQRKPATTPPKPSKPTATPSEPTAPGEETGGAVFE</sequence>
<evidence type="ECO:0000313" key="2">
    <source>
        <dbReference type="EMBL" id="AUX47373.1"/>
    </source>
</evidence>
<dbReference type="RefSeq" id="WP_104985401.1">
    <property type="nucleotide sequence ID" value="NZ_CP012673.1"/>
</dbReference>
<organism evidence="2 3">
    <name type="scientific">Sorangium cellulosum</name>
    <name type="common">Polyangium cellulosum</name>
    <dbReference type="NCBI Taxonomy" id="56"/>
    <lineage>
        <taxon>Bacteria</taxon>
        <taxon>Pseudomonadati</taxon>
        <taxon>Myxococcota</taxon>
        <taxon>Polyangia</taxon>
        <taxon>Polyangiales</taxon>
        <taxon>Polyangiaceae</taxon>
        <taxon>Sorangium</taxon>
    </lineage>
</organism>
<feature type="compositionally biased region" description="Low complexity" evidence="1">
    <location>
        <begin position="244"/>
        <end position="265"/>
    </location>
</feature>
<protein>
    <submittedName>
        <fullName evidence="2">Uncharacterized protein</fullName>
    </submittedName>
</protein>
<accession>A0A2L0F757</accession>
<evidence type="ECO:0000313" key="3">
    <source>
        <dbReference type="Proteomes" id="UP000238348"/>
    </source>
</evidence>
<dbReference type="AlphaFoldDB" id="A0A2L0F757"/>
<dbReference type="Proteomes" id="UP000238348">
    <property type="component" value="Chromosome"/>
</dbReference>
<feature type="region of interest" description="Disordered" evidence="1">
    <location>
        <begin position="224"/>
        <end position="265"/>
    </location>
</feature>
<gene>
    <name evidence="2" type="ORF">SOCE26_088930</name>
</gene>
<dbReference type="OrthoDB" id="5507377at2"/>
<evidence type="ECO:0000256" key="1">
    <source>
        <dbReference type="SAM" id="MobiDB-lite"/>
    </source>
</evidence>
<dbReference type="EMBL" id="CP012673">
    <property type="protein sequence ID" value="AUX47373.1"/>
    <property type="molecule type" value="Genomic_DNA"/>
</dbReference>
<name>A0A2L0F757_SORCE</name>